<dbReference type="KEGG" id="mym:A176_006988"/>
<evidence type="ECO:0000313" key="4">
    <source>
        <dbReference type="Proteomes" id="UP000009026"/>
    </source>
</evidence>
<name>A0A0H4X360_9BACT</name>
<dbReference type="AlphaFoldDB" id="A0A0H4X360"/>
<feature type="chain" id="PRO_5005213155" description="Lipoprotein" evidence="2">
    <location>
        <begin position="19"/>
        <end position="174"/>
    </location>
</feature>
<dbReference type="PATRIC" id="fig|1297742.4.peg.7086"/>
<keyword evidence="2" id="KW-0732">Signal</keyword>
<proteinExistence type="predicted"/>
<evidence type="ECO:0008006" key="5">
    <source>
        <dbReference type="Google" id="ProtNLM"/>
    </source>
</evidence>
<evidence type="ECO:0000256" key="1">
    <source>
        <dbReference type="SAM" id="MobiDB-lite"/>
    </source>
</evidence>
<accession>A0A0H4X360</accession>
<feature type="region of interest" description="Disordered" evidence="1">
    <location>
        <begin position="88"/>
        <end position="174"/>
    </location>
</feature>
<feature type="compositionally biased region" description="Basic and acidic residues" evidence="1">
    <location>
        <begin position="100"/>
        <end position="120"/>
    </location>
</feature>
<protein>
    <recommendedName>
        <fullName evidence="5">Lipoprotein</fullName>
    </recommendedName>
</protein>
<dbReference type="STRING" id="1297742.A176_006988"/>
<keyword evidence="4" id="KW-1185">Reference proteome</keyword>
<organism evidence="3 4">
    <name type="scientific">Pseudomyxococcus hansupus</name>
    <dbReference type="NCBI Taxonomy" id="1297742"/>
    <lineage>
        <taxon>Bacteria</taxon>
        <taxon>Pseudomonadati</taxon>
        <taxon>Myxococcota</taxon>
        <taxon>Myxococcia</taxon>
        <taxon>Myxococcales</taxon>
        <taxon>Cystobacterineae</taxon>
        <taxon>Myxococcaceae</taxon>
        <taxon>Pseudomyxococcus</taxon>
    </lineage>
</organism>
<feature type="signal peptide" evidence="2">
    <location>
        <begin position="1"/>
        <end position="18"/>
    </location>
</feature>
<dbReference type="EMBL" id="CP012109">
    <property type="protein sequence ID" value="AKQ70076.1"/>
    <property type="molecule type" value="Genomic_DNA"/>
</dbReference>
<sequence>MRITCLVLLGALGGCTRAAPGDAVSTASWGHASGWVVGAVTDAAVGAPMGATVKAAGGMATLAATACSDLSRPVLALSATVLTGAQWSMAAEHTKGKRKSSWDKHTKTRSGGKEKKDSRMRFNQGADDNSKQKKEEAARKKEAEKQKKEEARQKKEAERIEREEAQRKKESAKK</sequence>
<evidence type="ECO:0000313" key="3">
    <source>
        <dbReference type="EMBL" id="AKQ70076.1"/>
    </source>
</evidence>
<dbReference type="Proteomes" id="UP000009026">
    <property type="component" value="Chromosome"/>
</dbReference>
<reference evidence="3 4" key="1">
    <citation type="journal article" date="2016" name="PLoS ONE">
        <title>Complete Genome Sequence and Comparative Genomics of a Novel Myxobacterium Myxococcus hansupus.</title>
        <authorList>
            <person name="Sharma G."/>
            <person name="Narwani T."/>
            <person name="Subramanian S."/>
        </authorList>
    </citation>
    <scope>NUCLEOTIDE SEQUENCE [LARGE SCALE GENOMIC DNA]</scope>
    <source>
        <strain evidence="4">mixupus</strain>
    </source>
</reference>
<evidence type="ECO:0000256" key="2">
    <source>
        <dbReference type="SAM" id="SignalP"/>
    </source>
</evidence>
<gene>
    <name evidence="3" type="ORF">A176_006988</name>
</gene>
<feature type="compositionally biased region" description="Basic and acidic residues" evidence="1">
    <location>
        <begin position="128"/>
        <end position="174"/>
    </location>
</feature>
<dbReference type="PROSITE" id="PS51257">
    <property type="entry name" value="PROKAR_LIPOPROTEIN"/>
    <property type="match status" value="1"/>
</dbReference>